<feature type="compositionally biased region" description="Basic and acidic residues" evidence="1">
    <location>
        <begin position="100"/>
        <end position="115"/>
    </location>
</feature>
<proteinExistence type="predicted"/>
<evidence type="ECO:0000256" key="1">
    <source>
        <dbReference type="SAM" id="MobiDB-lite"/>
    </source>
</evidence>
<reference evidence="3" key="1">
    <citation type="submission" date="2016-11" db="UniProtKB">
        <authorList>
            <consortium name="WormBaseParasite"/>
        </authorList>
    </citation>
    <scope>IDENTIFICATION</scope>
</reference>
<dbReference type="WBParaSite" id="L893_g25794.t1">
    <property type="protein sequence ID" value="L893_g25794.t1"/>
    <property type="gene ID" value="L893_g25794"/>
</dbReference>
<keyword evidence="2" id="KW-1185">Reference proteome</keyword>
<feature type="compositionally biased region" description="Basic and acidic residues" evidence="1">
    <location>
        <begin position="7"/>
        <end position="18"/>
    </location>
</feature>
<dbReference type="Proteomes" id="UP000095287">
    <property type="component" value="Unplaced"/>
</dbReference>
<protein>
    <submittedName>
        <fullName evidence="3">Uncharacterized protein</fullName>
    </submittedName>
</protein>
<feature type="compositionally biased region" description="Low complexity" evidence="1">
    <location>
        <begin position="36"/>
        <end position="54"/>
    </location>
</feature>
<organism evidence="2 3">
    <name type="scientific">Steinernema glaseri</name>
    <dbReference type="NCBI Taxonomy" id="37863"/>
    <lineage>
        <taxon>Eukaryota</taxon>
        <taxon>Metazoa</taxon>
        <taxon>Ecdysozoa</taxon>
        <taxon>Nematoda</taxon>
        <taxon>Chromadorea</taxon>
        <taxon>Rhabditida</taxon>
        <taxon>Tylenchina</taxon>
        <taxon>Panagrolaimomorpha</taxon>
        <taxon>Strongyloidoidea</taxon>
        <taxon>Steinernematidae</taxon>
        <taxon>Steinernema</taxon>
    </lineage>
</organism>
<feature type="region of interest" description="Disordered" evidence="1">
    <location>
        <begin position="1"/>
        <end position="58"/>
    </location>
</feature>
<accession>A0A1I7ZEQ3</accession>
<sequence>MTAKTVKNLDPDSRDKGQSARRLRTLGAGGGDTRRGLFGADQSTISDTDSGTDSEGLGEVGHGVVPRSRALPCSTLGHAFAETEKTRRKGEATCAIHAPLSEEGRASIGITERRPERRRHPE</sequence>
<feature type="region of interest" description="Disordered" evidence="1">
    <location>
        <begin position="96"/>
        <end position="122"/>
    </location>
</feature>
<evidence type="ECO:0000313" key="3">
    <source>
        <dbReference type="WBParaSite" id="L893_g25794.t1"/>
    </source>
</evidence>
<evidence type="ECO:0000313" key="2">
    <source>
        <dbReference type="Proteomes" id="UP000095287"/>
    </source>
</evidence>
<name>A0A1I7ZEQ3_9BILA</name>
<dbReference type="AlphaFoldDB" id="A0A1I7ZEQ3"/>